<dbReference type="AlphaFoldDB" id="A0AAJ7T416"/>
<evidence type="ECO:0000256" key="4">
    <source>
        <dbReference type="ARBA" id="ARBA00022737"/>
    </source>
</evidence>
<evidence type="ECO:0000256" key="7">
    <source>
        <dbReference type="ARBA" id="ARBA00023015"/>
    </source>
</evidence>
<feature type="domain" description="C2H2-type" evidence="13">
    <location>
        <begin position="433"/>
        <end position="462"/>
    </location>
</feature>
<keyword evidence="4" id="KW-0677">Repeat</keyword>
<sequence>MAVLPPREYLPPPSLFGPHSSTLAASVAEMEEMEEMEEEEEEERERTPTSCLRGGHPLLSEGEEEEDEEGDWRSECSSPRYLCATGGSEGSSACASCCSSPDARHSSPGHSSSSPSSSSSSSSLSSPSLHSSRPMGRHNDTIVEYLLAQSDPRLCDGALFDGGSSEDCLSTFHHHHHSAWPGYSPKPELPDLSFGDGGVGCCTFRPTLDEIEEFLEEHMMSMQAAPCLLPGSSGLEEEEDMKYGRPCRLLGEPSCSSYDGQQLNAATGEHKGVACVNGGSQAQPQPGGPQSTMAEGGMPVVLQLQHMQVKGNSDCAVEQDDHQQSNGGSSGSSSSSTMDVKVAQLFVTIQGQTFALVPQNFPNATGSGNSRQYVKIAPVPMSSKSWGSSAGGASFQISGEVGTPGSCRIAASSSSSSSAAASLASSMEPLKLHRCQHPGCNKTYTKSSHLKAHMRRHTGEKPFACTWSGCTWRFSRSDELSRHRRSHSGLKPYACPVCDKKFARSDHLSKHIKVHRMARSGRAAARSNSA</sequence>
<keyword evidence="8" id="KW-0238">DNA-binding</keyword>
<feature type="region of interest" description="Disordered" evidence="12">
    <location>
        <begin position="104"/>
        <end position="136"/>
    </location>
</feature>
<keyword evidence="14" id="KW-1185">Reference proteome</keyword>
<keyword evidence="10" id="KW-0539">Nucleus</keyword>
<feature type="domain" description="C2H2-type" evidence="13">
    <location>
        <begin position="493"/>
        <end position="520"/>
    </location>
</feature>
<dbReference type="Gene3D" id="3.30.160.60">
    <property type="entry name" value="Classic Zinc Finger"/>
    <property type="match status" value="3"/>
</dbReference>
<dbReference type="PANTHER" id="PTHR23235">
    <property type="entry name" value="KRUEPPEL-LIKE TRANSCRIPTION FACTOR"/>
    <property type="match status" value="1"/>
</dbReference>
<keyword evidence="5 11" id="KW-0863">Zinc-finger</keyword>
<comment type="subcellular location">
    <subcellularLocation>
        <location evidence="1">Nucleus</location>
    </subcellularLocation>
</comment>
<feature type="region of interest" description="Disordered" evidence="12">
    <location>
        <begin position="1"/>
        <end position="20"/>
    </location>
</feature>
<dbReference type="PROSITE" id="PS00028">
    <property type="entry name" value="ZINC_FINGER_C2H2_1"/>
    <property type="match status" value="3"/>
</dbReference>
<evidence type="ECO:0000256" key="3">
    <source>
        <dbReference type="ARBA" id="ARBA00022723"/>
    </source>
</evidence>
<feature type="region of interest" description="Disordered" evidence="12">
    <location>
        <begin position="311"/>
        <end position="336"/>
    </location>
</feature>
<evidence type="ECO:0000256" key="2">
    <source>
        <dbReference type="ARBA" id="ARBA00006991"/>
    </source>
</evidence>
<dbReference type="PROSITE" id="PS50157">
    <property type="entry name" value="ZINC_FINGER_C2H2_2"/>
    <property type="match status" value="3"/>
</dbReference>
<dbReference type="Proteomes" id="UP001318040">
    <property type="component" value="Chromosome 14"/>
</dbReference>
<dbReference type="KEGG" id="pmrn:116942305"/>
<organism evidence="14 15">
    <name type="scientific">Petromyzon marinus</name>
    <name type="common">Sea lamprey</name>
    <dbReference type="NCBI Taxonomy" id="7757"/>
    <lineage>
        <taxon>Eukaryota</taxon>
        <taxon>Metazoa</taxon>
        <taxon>Chordata</taxon>
        <taxon>Craniata</taxon>
        <taxon>Vertebrata</taxon>
        <taxon>Cyclostomata</taxon>
        <taxon>Hyperoartia</taxon>
        <taxon>Petromyzontiformes</taxon>
        <taxon>Petromyzontidae</taxon>
        <taxon>Petromyzon</taxon>
    </lineage>
</organism>
<name>A0AAJ7T416_PETMA</name>
<dbReference type="GO" id="GO:0000978">
    <property type="term" value="F:RNA polymerase II cis-regulatory region sequence-specific DNA binding"/>
    <property type="evidence" value="ECO:0007669"/>
    <property type="project" value="TreeGrafter"/>
</dbReference>
<dbReference type="FunFam" id="3.30.160.60:FF:000018">
    <property type="entry name" value="Krueppel-like factor 15"/>
    <property type="match status" value="1"/>
</dbReference>
<evidence type="ECO:0000313" key="15">
    <source>
        <dbReference type="RefSeq" id="XP_032809926.1"/>
    </source>
</evidence>
<evidence type="ECO:0000256" key="11">
    <source>
        <dbReference type="PROSITE-ProRule" id="PRU00042"/>
    </source>
</evidence>
<evidence type="ECO:0000256" key="1">
    <source>
        <dbReference type="ARBA" id="ARBA00004123"/>
    </source>
</evidence>
<evidence type="ECO:0000256" key="5">
    <source>
        <dbReference type="ARBA" id="ARBA00022771"/>
    </source>
</evidence>
<feature type="region of interest" description="Disordered" evidence="12">
    <location>
        <begin position="276"/>
        <end position="295"/>
    </location>
</feature>
<keyword evidence="9" id="KW-0804">Transcription</keyword>
<keyword evidence="3" id="KW-0479">Metal-binding</keyword>
<evidence type="ECO:0000256" key="9">
    <source>
        <dbReference type="ARBA" id="ARBA00023163"/>
    </source>
</evidence>
<evidence type="ECO:0000259" key="13">
    <source>
        <dbReference type="PROSITE" id="PS50157"/>
    </source>
</evidence>
<dbReference type="InterPro" id="IPR013087">
    <property type="entry name" value="Znf_C2H2_type"/>
</dbReference>
<accession>A0AAJ7T416</accession>
<dbReference type="GO" id="GO:0000981">
    <property type="term" value="F:DNA-binding transcription factor activity, RNA polymerase II-specific"/>
    <property type="evidence" value="ECO:0007669"/>
    <property type="project" value="TreeGrafter"/>
</dbReference>
<dbReference type="SMART" id="SM00355">
    <property type="entry name" value="ZnF_C2H2"/>
    <property type="match status" value="3"/>
</dbReference>
<feature type="region of interest" description="Disordered" evidence="12">
    <location>
        <begin position="29"/>
        <end position="76"/>
    </location>
</feature>
<keyword evidence="7" id="KW-0805">Transcription regulation</keyword>
<dbReference type="FunFam" id="3.30.160.60:FF:002639">
    <property type="entry name" value="Kruppel-Like Factor (Zinc finger protein)"/>
    <property type="match status" value="1"/>
</dbReference>
<feature type="compositionally biased region" description="Low complexity" evidence="12">
    <location>
        <begin position="278"/>
        <end position="291"/>
    </location>
</feature>
<evidence type="ECO:0000313" key="14">
    <source>
        <dbReference type="Proteomes" id="UP001318040"/>
    </source>
</evidence>
<reference evidence="15" key="1">
    <citation type="submission" date="2025-08" db="UniProtKB">
        <authorList>
            <consortium name="RefSeq"/>
        </authorList>
    </citation>
    <scope>IDENTIFICATION</scope>
    <source>
        <tissue evidence="15">Sperm</tissue>
    </source>
</reference>
<dbReference type="FunFam" id="3.30.160.60:FF:001480">
    <property type="entry name" value="Si:cabz01071911.3"/>
    <property type="match status" value="1"/>
</dbReference>
<evidence type="ECO:0000256" key="12">
    <source>
        <dbReference type="SAM" id="MobiDB-lite"/>
    </source>
</evidence>
<evidence type="ECO:0000256" key="6">
    <source>
        <dbReference type="ARBA" id="ARBA00022833"/>
    </source>
</evidence>
<feature type="compositionally biased region" description="Acidic residues" evidence="12">
    <location>
        <begin position="61"/>
        <end position="70"/>
    </location>
</feature>
<proteinExistence type="inferred from homology"/>
<dbReference type="PANTHER" id="PTHR23235:SF120">
    <property type="entry name" value="KRUPPEL-LIKE FACTOR 15"/>
    <property type="match status" value="1"/>
</dbReference>
<dbReference type="SUPFAM" id="SSF57667">
    <property type="entry name" value="beta-beta-alpha zinc fingers"/>
    <property type="match status" value="2"/>
</dbReference>
<dbReference type="Pfam" id="PF00096">
    <property type="entry name" value="zf-C2H2"/>
    <property type="match status" value="3"/>
</dbReference>
<feature type="compositionally biased region" description="Low complexity" evidence="12">
    <location>
        <begin position="325"/>
        <end position="336"/>
    </location>
</feature>
<evidence type="ECO:0000256" key="8">
    <source>
        <dbReference type="ARBA" id="ARBA00023125"/>
    </source>
</evidence>
<feature type="compositionally biased region" description="Low complexity" evidence="12">
    <location>
        <begin position="104"/>
        <end position="132"/>
    </location>
</feature>
<dbReference type="GO" id="GO:0005634">
    <property type="term" value="C:nucleus"/>
    <property type="evidence" value="ECO:0007669"/>
    <property type="project" value="UniProtKB-SubCell"/>
</dbReference>
<keyword evidence="6" id="KW-0862">Zinc</keyword>
<gene>
    <name evidence="15" type="primary">LOC116942305</name>
</gene>
<dbReference type="RefSeq" id="XP_032809926.1">
    <property type="nucleotide sequence ID" value="XM_032954035.1"/>
</dbReference>
<feature type="domain" description="C2H2-type" evidence="13">
    <location>
        <begin position="463"/>
        <end position="492"/>
    </location>
</feature>
<protein>
    <submittedName>
        <fullName evidence="15">Krueppel-like factor 15</fullName>
    </submittedName>
</protein>
<comment type="similarity">
    <text evidence="2">Belongs to the krueppel C2H2-type zinc-finger protein family.</text>
</comment>
<dbReference type="GO" id="GO:0008270">
    <property type="term" value="F:zinc ion binding"/>
    <property type="evidence" value="ECO:0007669"/>
    <property type="project" value="UniProtKB-KW"/>
</dbReference>
<dbReference type="InterPro" id="IPR036236">
    <property type="entry name" value="Znf_C2H2_sf"/>
</dbReference>
<feature type="compositionally biased region" description="Acidic residues" evidence="12">
    <location>
        <begin position="29"/>
        <end position="43"/>
    </location>
</feature>
<evidence type="ECO:0000256" key="10">
    <source>
        <dbReference type="ARBA" id="ARBA00023242"/>
    </source>
</evidence>